<feature type="region of interest" description="Disordered" evidence="2">
    <location>
        <begin position="116"/>
        <end position="137"/>
    </location>
</feature>
<sequence>MATGEQVSSVSTSQRIPLIWRDRIRLWFAQFEAIMSPQKKGDQVMYEVLVGQLEHLDEISDIILRPPEKNRYETLKNRLLQVYDESEQRQKNRYETLKNRLLQVYDESEQRQQTHPTGAVAAISVPPPPRASTSSSSIEAKIEMLIEEIAELKARDRRSFDRHRSRSSSRTRQQRAPRGHILVPPF</sequence>
<reference evidence="4" key="1">
    <citation type="submission" date="2017-09" db="EMBL/GenBank/DDBJ databases">
        <title>Contemporary evolution of a Lepidopteran species, Heliothis virescens, in response to modern agricultural practices.</title>
        <authorList>
            <person name="Fritz M.L."/>
            <person name="Deyonke A.M."/>
            <person name="Papanicolaou A."/>
            <person name="Micinski S."/>
            <person name="Westbrook J."/>
            <person name="Gould F."/>
        </authorList>
    </citation>
    <scope>NUCLEOTIDE SEQUENCE [LARGE SCALE GENOMIC DNA]</scope>
    <source>
        <strain evidence="4">HvINT-</strain>
        <tissue evidence="4">Whole body</tissue>
    </source>
</reference>
<feature type="domain" description="DUF7041" evidence="3">
    <location>
        <begin position="19"/>
        <end position="90"/>
    </location>
</feature>
<feature type="coiled-coil region" evidence="1">
    <location>
        <begin position="69"/>
        <end position="111"/>
    </location>
</feature>
<protein>
    <recommendedName>
        <fullName evidence="3">DUF7041 domain-containing protein</fullName>
    </recommendedName>
</protein>
<evidence type="ECO:0000256" key="2">
    <source>
        <dbReference type="SAM" id="MobiDB-lite"/>
    </source>
</evidence>
<dbReference type="PANTHER" id="PTHR33327">
    <property type="entry name" value="ENDONUCLEASE"/>
    <property type="match status" value="1"/>
</dbReference>
<accession>A0A2A4K6C7</accession>
<comment type="caution">
    <text evidence="4">The sequence shown here is derived from an EMBL/GenBank/DDBJ whole genome shotgun (WGS) entry which is preliminary data.</text>
</comment>
<dbReference type="EMBL" id="NWSH01000083">
    <property type="protein sequence ID" value="PCG79787.1"/>
    <property type="molecule type" value="Genomic_DNA"/>
</dbReference>
<dbReference type="AlphaFoldDB" id="A0A2A4K6C7"/>
<evidence type="ECO:0000259" key="3">
    <source>
        <dbReference type="Pfam" id="PF23055"/>
    </source>
</evidence>
<dbReference type="PANTHER" id="PTHR33327:SF3">
    <property type="entry name" value="RNA-DIRECTED DNA POLYMERASE"/>
    <property type="match status" value="1"/>
</dbReference>
<name>A0A2A4K6C7_HELVI</name>
<gene>
    <name evidence="4" type="ORF">B5V51_13955</name>
</gene>
<feature type="compositionally biased region" description="Basic residues" evidence="2">
    <location>
        <begin position="160"/>
        <end position="178"/>
    </location>
</feature>
<proteinExistence type="predicted"/>
<dbReference type="InterPro" id="IPR055469">
    <property type="entry name" value="DUF7041"/>
</dbReference>
<evidence type="ECO:0000313" key="4">
    <source>
        <dbReference type="EMBL" id="PCG79787.1"/>
    </source>
</evidence>
<feature type="region of interest" description="Disordered" evidence="2">
    <location>
        <begin position="156"/>
        <end position="186"/>
    </location>
</feature>
<keyword evidence="1" id="KW-0175">Coiled coil</keyword>
<evidence type="ECO:0000256" key="1">
    <source>
        <dbReference type="SAM" id="Coils"/>
    </source>
</evidence>
<organism evidence="4">
    <name type="scientific">Heliothis virescens</name>
    <name type="common">Tobacco budworm moth</name>
    <dbReference type="NCBI Taxonomy" id="7102"/>
    <lineage>
        <taxon>Eukaryota</taxon>
        <taxon>Metazoa</taxon>
        <taxon>Ecdysozoa</taxon>
        <taxon>Arthropoda</taxon>
        <taxon>Hexapoda</taxon>
        <taxon>Insecta</taxon>
        <taxon>Pterygota</taxon>
        <taxon>Neoptera</taxon>
        <taxon>Endopterygota</taxon>
        <taxon>Lepidoptera</taxon>
        <taxon>Glossata</taxon>
        <taxon>Ditrysia</taxon>
        <taxon>Noctuoidea</taxon>
        <taxon>Noctuidae</taxon>
        <taxon>Heliothinae</taxon>
        <taxon>Heliothis</taxon>
    </lineage>
</organism>
<dbReference type="Pfam" id="PF23055">
    <property type="entry name" value="DUF7041"/>
    <property type="match status" value="1"/>
</dbReference>